<dbReference type="AlphaFoldDB" id="A0A381SWF4"/>
<dbReference type="InterPro" id="IPR050834">
    <property type="entry name" value="Glycosyltransf_2"/>
</dbReference>
<sequence length="278" mass="31865">MNISVIIPTFNRRQTLDRAIDSILSQTYQPYEIIVVDDGSTDGTADWLSANYSSLQIIQQSNKGVSSARNAGINSARGDWIALLDSDDEWLPDKLEIQVKLLQNNAELRFCHTNEIWIRNGVRINQMKKHQKYGGNIFKKCLDICRISPSSSLFHTSVIKDVGLFDESLDVCEDYDLWLRITAKYPVLFLDQPLIKKFGGHIDQLSRVFGGIEQYRIRSLEKILTSKSLSGSQFEAAKDMLIHKLQIYAKGLKKRDKNTEFHSVEKKIHDWLNMSKLN</sequence>
<evidence type="ECO:0000313" key="2">
    <source>
        <dbReference type="EMBL" id="SVA08340.1"/>
    </source>
</evidence>
<evidence type="ECO:0000259" key="1">
    <source>
        <dbReference type="Pfam" id="PF00535"/>
    </source>
</evidence>
<dbReference type="SUPFAM" id="SSF53448">
    <property type="entry name" value="Nucleotide-diphospho-sugar transferases"/>
    <property type="match status" value="1"/>
</dbReference>
<name>A0A381SWF4_9ZZZZ</name>
<dbReference type="PANTHER" id="PTHR43685:SF2">
    <property type="entry name" value="GLYCOSYLTRANSFERASE 2-LIKE DOMAIN-CONTAINING PROTEIN"/>
    <property type="match status" value="1"/>
</dbReference>
<dbReference type="PANTHER" id="PTHR43685">
    <property type="entry name" value="GLYCOSYLTRANSFERASE"/>
    <property type="match status" value="1"/>
</dbReference>
<protein>
    <recommendedName>
        <fullName evidence="1">Glycosyltransferase 2-like domain-containing protein</fullName>
    </recommendedName>
</protein>
<dbReference type="Gene3D" id="3.90.550.10">
    <property type="entry name" value="Spore Coat Polysaccharide Biosynthesis Protein SpsA, Chain A"/>
    <property type="match status" value="1"/>
</dbReference>
<accession>A0A381SWF4</accession>
<dbReference type="EMBL" id="UINC01003675">
    <property type="protein sequence ID" value="SVA08340.1"/>
    <property type="molecule type" value="Genomic_DNA"/>
</dbReference>
<proteinExistence type="predicted"/>
<organism evidence="2">
    <name type="scientific">marine metagenome</name>
    <dbReference type="NCBI Taxonomy" id="408172"/>
    <lineage>
        <taxon>unclassified sequences</taxon>
        <taxon>metagenomes</taxon>
        <taxon>ecological metagenomes</taxon>
    </lineage>
</organism>
<dbReference type="Pfam" id="PF00535">
    <property type="entry name" value="Glycos_transf_2"/>
    <property type="match status" value="1"/>
</dbReference>
<dbReference type="InterPro" id="IPR001173">
    <property type="entry name" value="Glyco_trans_2-like"/>
</dbReference>
<reference evidence="2" key="1">
    <citation type="submission" date="2018-05" db="EMBL/GenBank/DDBJ databases">
        <authorList>
            <person name="Lanie J.A."/>
            <person name="Ng W.-L."/>
            <person name="Kazmierczak K.M."/>
            <person name="Andrzejewski T.M."/>
            <person name="Davidsen T.M."/>
            <person name="Wayne K.J."/>
            <person name="Tettelin H."/>
            <person name="Glass J.I."/>
            <person name="Rusch D."/>
            <person name="Podicherti R."/>
            <person name="Tsui H.-C.T."/>
            <person name="Winkler M.E."/>
        </authorList>
    </citation>
    <scope>NUCLEOTIDE SEQUENCE</scope>
</reference>
<dbReference type="InterPro" id="IPR029044">
    <property type="entry name" value="Nucleotide-diphossugar_trans"/>
</dbReference>
<gene>
    <name evidence="2" type="ORF">METZ01_LOCUS61194</name>
</gene>
<feature type="domain" description="Glycosyltransferase 2-like" evidence="1">
    <location>
        <begin position="4"/>
        <end position="162"/>
    </location>
</feature>